<accession>A0A0A8ZNY4</accession>
<sequence length="67" mass="7174">MFVVGASYLSLLQAVAAKCALPYASLLCEAADDGSVLCGIEIELPLLNLQQTYHGNYFSGHAQKQDL</sequence>
<dbReference type="EMBL" id="GBRH01259425">
    <property type="protein sequence ID" value="JAD38470.1"/>
    <property type="molecule type" value="Transcribed_RNA"/>
</dbReference>
<dbReference type="AlphaFoldDB" id="A0A0A8ZNY4"/>
<name>A0A0A8ZNY4_ARUDO</name>
<reference evidence="2" key="1">
    <citation type="submission" date="2014-09" db="EMBL/GenBank/DDBJ databases">
        <authorList>
            <person name="Magalhaes I.L.F."/>
            <person name="Oliveira U."/>
            <person name="Santos F.R."/>
            <person name="Vidigal T.H.D.A."/>
            <person name="Brescovit A.D."/>
            <person name="Santos A.J."/>
        </authorList>
    </citation>
    <scope>NUCLEOTIDE SEQUENCE</scope>
    <source>
        <tissue evidence="2">Shoot tissue taken approximately 20 cm above the soil surface</tissue>
    </source>
</reference>
<proteinExistence type="predicted"/>
<evidence type="ECO:0000313" key="2">
    <source>
        <dbReference type="EMBL" id="JAD38470.1"/>
    </source>
</evidence>
<feature type="signal peptide" evidence="1">
    <location>
        <begin position="1"/>
        <end position="17"/>
    </location>
</feature>
<feature type="chain" id="PRO_5002045157" evidence="1">
    <location>
        <begin position="18"/>
        <end position="67"/>
    </location>
</feature>
<protein>
    <submittedName>
        <fullName evidence="2">Uncharacterized protein</fullName>
    </submittedName>
</protein>
<keyword evidence="1" id="KW-0732">Signal</keyword>
<evidence type="ECO:0000256" key="1">
    <source>
        <dbReference type="SAM" id="SignalP"/>
    </source>
</evidence>
<organism evidence="2">
    <name type="scientific">Arundo donax</name>
    <name type="common">Giant reed</name>
    <name type="synonym">Donax arundinaceus</name>
    <dbReference type="NCBI Taxonomy" id="35708"/>
    <lineage>
        <taxon>Eukaryota</taxon>
        <taxon>Viridiplantae</taxon>
        <taxon>Streptophyta</taxon>
        <taxon>Embryophyta</taxon>
        <taxon>Tracheophyta</taxon>
        <taxon>Spermatophyta</taxon>
        <taxon>Magnoliopsida</taxon>
        <taxon>Liliopsida</taxon>
        <taxon>Poales</taxon>
        <taxon>Poaceae</taxon>
        <taxon>PACMAD clade</taxon>
        <taxon>Arundinoideae</taxon>
        <taxon>Arundineae</taxon>
        <taxon>Arundo</taxon>
    </lineage>
</organism>
<reference evidence="2" key="2">
    <citation type="journal article" date="2015" name="Data Brief">
        <title>Shoot transcriptome of the giant reed, Arundo donax.</title>
        <authorList>
            <person name="Barrero R.A."/>
            <person name="Guerrero F.D."/>
            <person name="Moolhuijzen P."/>
            <person name="Goolsby J.A."/>
            <person name="Tidwell J."/>
            <person name="Bellgard S.E."/>
            <person name="Bellgard M.I."/>
        </authorList>
    </citation>
    <scope>NUCLEOTIDE SEQUENCE</scope>
    <source>
        <tissue evidence="2">Shoot tissue taken approximately 20 cm above the soil surface</tissue>
    </source>
</reference>